<dbReference type="InterPro" id="IPR036392">
    <property type="entry name" value="PLAT/LH2_dom_sf"/>
</dbReference>
<organism evidence="1">
    <name type="scientific">Tanacetum cinerariifolium</name>
    <name type="common">Dalmatian daisy</name>
    <name type="synonym">Chrysanthemum cinerariifolium</name>
    <dbReference type="NCBI Taxonomy" id="118510"/>
    <lineage>
        <taxon>Eukaryota</taxon>
        <taxon>Viridiplantae</taxon>
        <taxon>Streptophyta</taxon>
        <taxon>Embryophyta</taxon>
        <taxon>Tracheophyta</taxon>
        <taxon>Spermatophyta</taxon>
        <taxon>Magnoliopsida</taxon>
        <taxon>eudicotyledons</taxon>
        <taxon>Gunneridae</taxon>
        <taxon>Pentapetalae</taxon>
        <taxon>asterids</taxon>
        <taxon>campanulids</taxon>
        <taxon>Asterales</taxon>
        <taxon>Asteraceae</taxon>
        <taxon>Asteroideae</taxon>
        <taxon>Anthemideae</taxon>
        <taxon>Anthemidinae</taxon>
        <taxon>Tanacetum</taxon>
    </lineage>
</organism>
<evidence type="ECO:0000313" key="1">
    <source>
        <dbReference type="EMBL" id="GEU32192.1"/>
    </source>
</evidence>
<sequence length="85" mass="9090">MGNVGKKTIEGRVVLLKKNVLDVNDLGASVLDGVHELLGQNVTLQLISAYRSDHQSSGVSSTSSPITRLWSHVVRLVCCVSMTGN</sequence>
<dbReference type="AlphaFoldDB" id="A0A6L2J668"/>
<dbReference type="SUPFAM" id="SSF49723">
    <property type="entry name" value="Lipase/lipooxygenase domain (PLAT/LH2 domain)"/>
    <property type="match status" value="1"/>
</dbReference>
<dbReference type="EMBL" id="BKCJ010000329">
    <property type="protein sequence ID" value="GEU32192.1"/>
    <property type="molecule type" value="Genomic_DNA"/>
</dbReference>
<dbReference type="Gene3D" id="2.60.60.20">
    <property type="entry name" value="PLAT/LH2 domain"/>
    <property type="match status" value="1"/>
</dbReference>
<gene>
    <name evidence="1" type="ORF">Tci_004170</name>
</gene>
<reference evidence="1" key="1">
    <citation type="journal article" date="2019" name="Sci. Rep.">
        <title>Draft genome of Tanacetum cinerariifolium, the natural source of mosquito coil.</title>
        <authorList>
            <person name="Yamashiro T."/>
            <person name="Shiraishi A."/>
            <person name="Satake H."/>
            <person name="Nakayama K."/>
        </authorList>
    </citation>
    <scope>NUCLEOTIDE SEQUENCE</scope>
</reference>
<name>A0A6L2J668_TANCI</name>
<protein>
    <submittedName>
        <fullName evidence="1">Probable linoleate 9S-lipoxygenase 5</fullName>
    </submittedName>
</protein>
<accession>A0A6L2J668</accession>
<comment type="caution">
    <text evidence="1">The sequence shown here is derived from an EMBL/GenBank/DDBJ whole genome shotgun (WGS) entry which is preliminary data.</text>
</comment>
<proteinExistence type="predicted"/>